<evidence type="ECO:0000313" key="4">
    <source>
        <dbReference type="Proteomes" id="UP000176609"/>
    </source>
</evidence>
<dbReference type="InterPro" id="IPR011856">
    <property type="entry name" value="tRNA_endonuc-like_dom_sf"/>
</dbReference>
<dbReference type="Pfam" id="PF02021">
    <property type="entry name" value="UPF0102"/>
    <property type="match status" value="1"/>
</dbReference>
<dbReference type="HAMAP" id="MF_00048">
    <property type="entry name" value="UPF0102"/>
    <property type="match status" value="1"/>
</dbReference>
<dbReference type="SUPFAM" id="SSF52980">
    <property type="entry name" value="Restriction endonuclease-like"/>
    <property type="match status" value="1"/>
</dbReference>
<dbReference type="AlphaFoldDB" id="A0A1F6AQ78"/>
<dbReference type="CDD" id="cd20736">
    <property type="entry name" value="PoNe_Nuclease"/>
    <property type="match status" value="1"/>
</dbReference>
<comment type="caution">
    <text evidence="3">The sequence shown here is derived from an EMBL/GenBank/DDBJ whole genome shotgun (WGS) entry which is preliminary data.</text>
</comment>
<sequence>MQVKNKITLGKQGEEIAAKYLKQQGYQIIERNFQRRYKEIDIVALDKNTLVFVEVKTRQGDKFGTPSEAITSFKLRNLVQSAQYYKFIHPNLPDSMRIDFVGISIGEDFKLKEINLIKNITS</sequence>
<dbReference type="PANTHER" id="PTHR34039:SF1">
    <property type="entry name" value="UPF0102 PROTEIN YRAN"/>
    <property type="match status" value="1"/>
</dbReference>
<dbReference type="InterPro" id="IPR011335">
    <property type="entry name" value="Restrct_endonuc-II-like"/>
</dbReference>
<dbReference type="EMBL" id="MFJR01000007">
    <property type="protein sequence ID" value="OGG26846.1"/>
    <property type="molecule type" value="Genomic_DNA"/>
</dbReference>
<evidence type="ECO:0000256" key="1">
    <source>
        <dbReference type="ARBA" id="ARBA00006738"/>
    </source>
</evidence>
<gene>
    <name evidence="3" type="ORF">A2960_01630</name>
</gene>
<organism evidence="3 4">
    <name type="scientific">Candidatus Gottesmanbacteria bacterium RIFCSPLOWO2_01_FULL_39_12b</name>
    <dbReference type="NCBI Taxonomy" id="1798388"/>
    <lineage>
        <taxon>Bacteria</taxon>
        <taxon>Candidatus Gottesmaniibacteriota</taxon>
    </lineage>
</organism>
<protein>
    <recommendedName>
        <fullName evidence="2">UPF0102 protein A2960_01630</fullName>
    </recommendedName>
</protein>
<name>A0A1F6AQ78_9BACT</name>
<dbReference type="Gene3D" id="3.40.1350.10">
    <property type="match status" value="1"/>
</dbReference>
<dbReference type="NCBIfam" id="NF009154">
    <property type="entry name" value="PRK12497.3-3"/>
    <property type="match status" value="1"/>
</dbReference>
<dbReference type="GO" id="GO:0003676">
    <property type="term" value="F:nucleic acid binding"/>
    <property type="evidence" value="ECO:0007669"/>
    <property type="project" value="InterPro"/>
</dbReference>
<proteinExistence type="inferred from homology"/>
<comment type="similarity">
    <text evidence="1 2">Belongs to the UPF0102 family.</text>
</comment>
<dbReference type="PANTHER" id="PTHR34039">
    <property type="entry name" value="UPF0102 PROTEIN YRAN"/>
    <property type="match status" value="1"/>
</dbReference>
<accession>A0A1F6AQ78</accession>
<evidence type="ECO:0000313" key="3">
    <source>
        <dbReference type="EMBL" id="OGG26846.1"/>
    </source>
</evidence>
<dbReference type="NCBIfam" id="NF009150">
    <property type="entry name" value="PRK12497.1-3"/>
    <property type="match status" value="1"/>
</dbReference>
<evidence type="ECO:0000256" key="2">
    <source>
        <dbReference type="HAMAP-Rule" id="MF_00048"/>
    </source>
</evidence>
<reference evidence="3 4" key="1">
    <citation type="journal article" date="2016" name="Nat. Commun.">
        <title>Thousands of microbial genomes shed light on interconnected biogeochemical processes in an aquifer system.</title>
        <authorList>
            <person name="Anantharaman K."/>
            <person name="Brown C.T."/>
            <person name="Hug L.A."/>
            <person name="Sharon I."/>
            <person name="Castelle C.J."/>
            <person name="Probst A.J."/>
            <person name="Thomas B.C."/>
            <person name="Singh A."/>
            <person name="Wilkins M.J."/>
            <person name="Karaoz U."/>
            <person name="Brodie E.L."/>
            <person name="Williams K.H."/>
            <person name="Hubbard S.S."/>
            <person name="Banfield J.F."/>
        </authorList>
    </citation>
    <scope>NUCLEOTIDE SEQUENCE [LARGE SCALE GENOMIC DNA]</scope>
</reference>
<dbReference type="Proteomes" id="UP000176609">
    <property type="component" value="Unassembled WGS sequence"/>
</dbReference>
<dbReference type="InterPro" id="IPR003509">
    <property type="entry name" value="UPF0102_YraN-like"/>
</dbReference>